<dbReference type="PROSITE" id="PS51318">
    <property type="entry name" value="TAT"/>
    <property type="match status" value="1"/>
</dbReference>
<keyword evidence="2" id="KW-0408">Iron</keyword>
<feature type="domain" description="4Fe-4S Mo/W bis-MGD-type" evidence="4">
    <location>
        <begin position="73"/>
        <end position="142"/>
    </location>
</feature>
<dbReference type="PANTHER" id="PTHR43742">
    <property type="entry name" value="TRIMETHYLAMINE-N-OXIDE REDUCTASE"/>
    <property type="match status" value="1"/>
</dbReference>
<evidence type="ECO:0000313" key="6">
    <source>
        <dbReference type="Proteomes" id="UP000050360"/>
    </source>
</evidence>
<sequence length="1154" mass="130722">MSSLTGAQHTTIPTIEKITRRNFIKISAAAVAALGMSNPVLAAFKFIPEIDNPLDFYPDRDWEKIYRDQFKYDSTVHFLCAPNDTHNCLLRGYVKNDIITRIGPSYGYGKAKDVYGNQASHRWDPRLCQKGLVMVRKIYGPRRVKYPMIREGFKNWVDAGFPRDENGRMPEKYRNRGKESFIRVTFEEACDIVAKSTVSIATTYSGKTGENLLKKQGYDESMIEEMHGAGTQTLKLRGGMAFLGATRIFGMYRFANSLALLDDKIRKVGKEKALGGRGFDSYSWHTDLPPGHTMTCGHQTMDFDLSTVENSNLVICWGMNWISTKMPDAHWLTEARLKGTKVVTVACEYQSTSNKADNVIVIRPGSDSAFALGLANIIINENLYDADFVRGHTDMPLLVRMDTLKLLKPQDIIADYKPRELKKMTVLKQGENAPPNTEQDRQITTEKLRNEWGDFVAWNSDTNQTEIVTRDDAATVKNFALEGEFTVDALDGKKISVRPVFDMLKEHASYFTPEVVSDLCSVNQDAITWLAREIAKNKSKTLVPVGMGPNHFYNGDLSGRAIFLVCALTKNIGFHGGNIGSFSGNYRGAYFNGLPYYIAEDPFDIELDPVKTPRHKDYYKYESAHYLNYGDRPLRVGDKLFTGKSHLPTPTKFFWFNNGNSILGNLKWHHDFVMNTLPKIECVVVNDWWWTASCEYADVVFAIDSWAELKYPDMTAAVTNPFLSIFPRTSLKKVHDTRSDVEVLAGVGKAMAKVTGDARFDDYWKFVNEQKVEVYLQRIIDHSSTLKGYKIEELEANASEGIPALVMLRTYPKAMGWEQSIDNKPHYTKSGRMEFYRDEDEFIEYGENIPVHREPIDSTIYEPNVIVCGATNLIRPKSPEEYGLSRDDLSCEVRQVRNVIIQPAQVTKTAHPLRKSGFSLVYITPKYRHGAHTTPVDIDLMSLWFGPFGDISRGDKRMPWVGEGYVDLNPVDAKELGIADGDYVYIDADPDDRPFRGWQKKPDDHRVHRAMMRARYYMGIPRGIARSWHNMFVATYGSVEGHETNPDKLARNPRTGYQAMFRYGSHQSATRAWLKPTLMTDSMARKDYFGQKIGKGFAADVYCTVGAPKEAFVKAIKAEQGGVEHALWRPAELGFRPGYEGEAIKKFLKGGFSL</sequence>
<dbReference type="SUPFAM" id="SSF50692">
    <property type="entry name" value="ADC-like"/>
    <property type="match status" value="1"/>
</dbReference>
<gene>
    <name evidence="5" type="primary">narG</name>
    <name evidence="5" type="ORF">MPEBLZ_02035</name>
</gene>
<dbReference type="Proteomes" id="UP000050360">
    <property type="component" value="Unassembled WGS sequence"/>
</dbReference>
<dbReference type="InterPro" id="IPR050612">
    <property type="entry name" value="Prok_Mopterin_Oxidored"/>
</dbReference>
<dbReference type="Gene3D" id="3.40.50.12440">
    <property type="match status" value="3"/>
</dbReference>
<evidence type="ECO:0000313" key="5">
    <source>
        <dbReference type="EMBL" id="KPQ43397.1"/>
    </source>
</evidence>
<dbReference type="GO" id="GO:0051536">
    <property type="term" value="F:iron-sulfur cluster binding"/>
    <property type="evidence" value="ECO:0007669"/>
    <property type="project" value="UniProtKB-KW"/>
</dbReference>
<dbReference type="Pfam" id="PF00384">
    <property type="entry name" value="Molybdopterin"/>
    <property type="match status" value="1"/>
</dbReference>
<accession>A0A0P8A5I7</accession>
<comment type="caution">
    <text evidence="5">The sequence shown here is derived from an EMBL/GenBank/DDBJ whole genome shotgun (WGS) entry which is preliminary data.</text>
</comment>
<dbReference type="PATRIC" id="fig|1719120.3.peg.2224"/>
<name>A0A0P8A5I7_9EURY</name>
<keyword evidence="5" id="KW-0560">Oxidoreductase</keyword>
<dbReference type="Gene3D" id="3.40.50.740">
    <property type="match status" value="1"/>
</dbReference>
<dbReference type="InterPro" id="IPR009010">
    <property type="entry name" value="Asp_de-COase-like_dom_sf"/>
</dbReference>
<dbReference type="InterPro" id="IPR006311">
    <property type="entry name" value="TAT_signal"/>
</dbReference>
<dbReference type="GO" id="GO:0016491">
    <property type="term" value="F:oxidoreductase activity"/>
    <property type="evidence" value="ECO:0007669"/>
    <property type="project" value="UniProtKB-KW"/>
</dbReference>
<evidence type="ECO:0000259" key="4">
    <source>
        <dbReference type="PROSITE" id="PS51669"/>
    </source>
</evidence>
<organism evidence="5 6">
    <name type="scientific">Candidatus Methanoperedens nitratireducens</name>
    <dbReference type="NCBI Taxonomy" id="1392998"/>
    <lineage>
        <taxon>Archaea</taxon>
        <taxon>Methanobacteriati</taxon>
        <taxon>Methanobacteriota</taxon>
        <taxon>Stenosarchaea group</taxon>
        <taxon>Methanomicrobia</taxon>
        <taxon>Methanosarcinales</taxon>
        <taxon>ANME-2 cluster</taxon>
        <taxon>Candidatus Methanoperedentaceae</taxon>
        <taxon>Candidatus Methanoperedens</taxon>
    </lineage>
</organism>
<evidence type="ECO:0000256" key="2">
    <source>
        <dbReference type="ARBA" id="ARBA00023004"/>
    </source>
</evidence>
<dbReference type="InterPro" id="IPR019546">
    <property type="entry name" value="TAT_signal_bac_arc"/>
</dbReference>
<protein>
    <submittedName>
        <fullName evidence="5">Nitrate reductase alpha subunit</fullName>
        <ecNumber evidence="5">1.7.99.4</ecNumber>
    </submittedName>
</protein>
<dbReference type="PANTHER" id="PTHR43742:SF6">
    <property type="entry name" value="OXIDOREDUCTASE YYAE-RELATED"/>
    <property type="match status" value="1"/>
</dbReference>
<dbReference type="NCBIfam" id="TIGR01409">
    <property type="entry name" value="TAT_signal_seq"/>
    <property type="match status" value="1"/>
</dbReference>
<dbReference type="InterPro" id="IPR006963">
    <property type="entry name" value="Mopterin_OxRdtase_4Fe-4S_dom"/>
</dbReference>
<dbReference type="Gene3D" id="2.40.40.20">
    <property type="match status" value="1"/>
</dbReference>
<keyword evidence="3" id="KW-0411">Iron-sulfur</keyword>
<dbReference type="EC" id="1.7.99.4" evidence="5"/>
<keyword evidence="1" id="KW-0479">Metal-binding</keyword>
<dbReference type="SUPFAM" id="SSF53706">
    <property type="entry name" value="Formate dehydrogenase/DMSO reductase, domains 1-3"/>
    <property type="match status" value="1"/>
</dbReference>
<reference evidence="5 6" key="1">
    <citation type="submission" date="2015-09" db="EMBL/GenBank/DDBJ databases">
        <title>A metagenomics-based metabolic model of nitrate-dependent anaerobic oxidation of methane by Methanoperedens-like archaea.</title>
        <authorList>
            <person name="Arshad A."/>
            <person name="Speth D.R."/>
            <person name="De Graaf R.M."/>
            <person name="Op Den Camp H.J."/>
            <person name="Jetten M.S."/>
            <person name="Welte C.U."/>
        </authorList>
    </citation>
    <scope>NUCLEOTIDE SEQUENCE [LARGE SCALE GENOMIC DNA]</scope>
</reference>
<evidence type="ECO:0000256" key="1">
    <source>
        <dbReference type="ARBA" id="ARBA00022723"/>
    </source>
</evidence>
<proteinExistence type="predicted"/>
<dbReference type="InterPro" id="IPR006656">
    <property type="entry name" value="Mopterin_OxRdtase"/>
</dbReference>
<dbReference type="EMBL" id="LKCM01000151">
    <property type="protein sequence ID" value="KPQ43397.1"/>
    <property type="molecule type" value="Genomic_DNA"/>
</dbReference>
<dbReference type="AlphaFoldDB" id="A0A0P8A5I7"/>
<evidence type="ECO:0000256" key="3">
    <source>
        <dbReference type="ARBA" id="ARBA00023014"/>
    </source>
</evidence>
<dbReference type="PROSITE" id="PS51669">
    <property type="entry name" value="4FE4S_MOW_BIS_MGD"/>
    <property type="match status" value="1"/>
</dbReference>
<dbReference type="GO" id="GO:0046872">
    <property type="term" value="F:metal ion binding"/>
    <property type="evidence" value="ECO:0007669"/>
    <property type="project" value="UniProtKB-KW"/>
</dbReference>